<evidence type="ECO:0000313" key="4">
    <source>
        <dbReference type="Proteomes" id="UP001362999"/>
    </source>
</evidence>
<dbReference type="EMBL" id="JAWWNJ010000013">
    <property type="protein sequence ID" value="KAK7042220.1"/>
    <property type="molecule type" value="Genomic_DNA"/>
</dbReference>
<dbReference type="Gene3D" id="3.30.420.10">
    <property type="entry name" value="Ribonuclease H-like superfamily/Ribonuclease H"/>
    <property type="match status" value="1"/>
</dbReference>
<feature type="domain" description="RNase H type-1" evidence="2">
    <location>
        <begin position="31"/>
        <end position="127"/>
    </location>
</feature>
<sequence length="381" mass="42471">MVSDALESARTAEEQNRFYYGPVKVRTSPTHVYIASSCVCAGKPNVKAGSGVYWGPNNPRNTMSSVPGKQSDARAALFAVTLALLSAAPDQTLVIYTPSLFVIRTFCYWTGTNYTEGWPCENADIIKVTAELLRSRSAGVIFRATTQTQVNNHAREAHILAQKAARNPRLPSAALPEAPVCDVEGSTPVDEADAKVFTTVPEESPPKRKLVDVTDADLDPDPPAHRGRAAERALQRENLQTLLNVTSNKEFWNLVRGWTDPKQRTAQVSAEELREVFESRLNPPQIVPEEFDKDERERHQNLCDMLPSSTPDTTPHRTFSRPFTIEDIEEVKLHIRKHNIRSAPGIDRVSYRKILQIPNDILVELFQASVLGIICIYSKPC</sequence>
<dbReference type="Proteomes" id="UP001362999">
    <property type="component" value="Unassembled WGS sequence"/>
</dbReference>
<dbReference type="Pfam" id="PF00075">
    <property type="entry name" value="RNase_H"/>
    <property type="match status" value="1"/>
</dbReference>
<dbReference type="GO" id="GO:0043137">
    <property type="term" value="P:DNA replication, removal of RNA primer"/>
    <property type="evidence" value="ECO:0007669"/>
    <property type="project" value="TreeGrafter"/>
</dbReference>
<keyword evidence="4" id="KW-1185">Reference proteome</keyword>
<dbReference type="InterPro" id="IPR050092">
    <property type="entry name" value="RNase_H"/>
</dbReference>
<dbReference type="AlphaFoldDB" id="A0AAW0CT65"/>
<dbReference type="InterPro" id="IPR036397">
    <property type="entry name" value="RNaseH_sf"/>
</dbReference>
<reference evidence="3 4" key="1">
    <citation type="journal article" date="2024" name="J Genomics">
        <title>Draft genome sequencing and assembly of Favolaschia claudopus CIRM-BRFM 2984 isolated from oak limbs.</title>
        <authorList>
            <person name="Navarro D."/>
            <person name="Drula E."/>
            <person name="Chaduli D."/>
            <person name="Cazenave R."/>
            <person name="Ahrendt S."/>
            <person name="Wang J."/>
            <person name="Lipzen A."/>
            <person name="Daum C."/>
            <person name="Barry K."/>
            <person name="Grigoriev I.V."/>
            <person name="Favel A."/>
            <person name="Rosso M.N."/>
            <person name="Martin F."/>
        </authorList>
    </citation>
    <scope>NUCLEOTIDE SEQUENCE [LARGE SCALE GENOMIC DNA]</scope>
    <source>
        <strain evidence="3 4">CIRM-BRFM 2984</strain>
    </source>
</reference>
<comment type="caution">
    <text evidence="3">The sequence shown here is derived from an EMBL/GenBank/DDBJ whole genome shotgun (WGS) entry which is preliminary data.</text>
</comment>
<evidence type="ECO:0000259" key="2">
    <source>
        <dbReference type="Pfam" id="PF00075"/>
    </source>
</evidence>
<proteinExistence type="inferred from homology"/>
<dbReference type="SUPFAM" id="SSF53098">
    <property type="entry name" value="Ribonuclease H-like"/>
    <property type="match status" value="1"/>
</dbReference>
<dbReference type="InterPro" id="IPR012337">
    <property type="entry name" value="RNaseH-like_sf"/>
</dbReference>
<protein>
    <submittedName>
        <fullName evidence="3">Ribonuclease H1</fullName>
    </submittedName>
</protein>
<organism evidence="3 4">
    <name type="scientific">Favolaschia claudopus</name>
    <dbReference type="NCBI Taxonomy" id="2862362"/>
    <lineage>
        <taxon>Eukaryota</taxon>
        <taxon>Fungi</taxon>
        <taxon>Dikarya</taxon>
        <taxon>Basidiomycota</taxon>
        <taxon>Agaricomycotina</taxon>
        <taxon>Agaricomycetes</taxon>
        <taxon>Agaricomycetidae</taxon>
        <taxon>Agaricales</taxon>
        <taxon>Marasmiineae</taxon>
        <taxon>Mycenaceae</taxon>
        <taxon>Favolaschia</taxon>
    </lineage>
</organism>
<evidence type="ECO:0000313" key="3">
    <source>
        <dbReference type="EMBL" id="KAK7042220.1"/>
    </source>
</evidence>
<dbReference type="PANTHER" id="PTHR10642:SF24">
    <property type="entry name" value="RNASE H DOMAIN-CONTAINING PROTEIN"/>
    <property type="match status" value="1"/>
</dbReference>
<dbReference type="PANTHER" id="PTHR10642">
    <property type="entry name" value="RIBONUCLEASE H1"/>
    <property type="match status" value="1"/>
</dbReference>
<gene>
    <name evidence="3" type="ORF">R3P38DRAFT_2611345</name>
</gene>
<dbReference type="GO" id="GO:0004523">
    <property type="term" value="F:RNA-DNA hybrid ribonuclease activity"/>
    <property type="evidence" value="ECO:0007669"/>
    <property type="project" value="InterPro"/>
</dbReference>
<name>A0AAW0CT65_9AGAR</name>
<dbReference type="GO" id="GO:0003676">
    <property type="term" value="F:nucleic acid binding"/>
    <property type="evidence" value="ECO:0007669"/>
    <property type="project" value="InterPro"/>
</dbReference>
<dbReference type="InterPro" id="IPR002156">
    <property type="entry name" value="RNaseH_domain"/>
</dbReference>
<accession>A0AAW0CT65</accession>
<comment type="similarity">
    <text evidence="1">Belongs to the RNase H family.</text>
</comment>
<evidence type="ECO:0000256" key="1">
    <source>
        <dbReference type="ARBA" id="ARBA00005300"/>
    </source>
</evidence>